<evidence type="ECO:0000259" key="3">
    <source>
        <dbReference type="Pfam" id="PF00171"/>
    </source>
</evidence>
<dbReference type="Pfam" id="PF00171">
    <property type="entry name" value="Aldedh"/>
    <property type="match status" value="1"/>
</dbReference>
<dbReference type="InterPro" id="IPR016161">
    <property type="entry name" value="Ald_DH/histidinol_DH"/>
</dbReference>
<feature type="compositionally biased region" description="Polar residues" evidence="2">
    <location>
        <begin position="1"/>
        <end position="14"/>
    </location>
</feature>
<keyword evidence="5" id="KW-1185">Reference proteome</keyword>
<protein>
    <submittedName>
        <fullName evidence="4">Aldehyde dehydrogenase (NADP(+))</fullName>
    </submittedName>
</protein>
<proteinExistence type="predicted"/>
<dbReference type="Gene3D" id="3.40.605.10">
    <property type="entry name" value="Aldehyde Dehydrogenase, Chain A, domain 1"/>
    <property type="match status" value="1"/>
</dbReference>
<dbReference type="Proteomes" id="UP000217771">
    <property type="component" value="Unassembled WGS sequence"/>
</dbReference>
<feature type="region of interest" description="Disordered" evidence="2">
    <location>
        <begin position="1"/>
        <end position="33"/>
    </location>
</feature>
<sequence length="106" mass="11388">MTLQGTSLIGQQAVSGDRAEIRATNPATGEALEPVYRGGSQAEVERACELAEAAFDAYRETTLEERATFLETIASEIEAIGDELTQRGMAETGLPQARLEGERGRT</sequence>
<dbReference type="SUPFAM" id="SSF53720">
    <property type="entry name" value="ALDH-like"/>
    <property type="match status" value="1"/>
</dbReference>
<reference evidence="4 5" key="1">
    <citation type="submission" date="2017-08" db="EMBL/GenBank/DDBJ databases">
        <title>Halomonas alkalisoli sp. nov., isolated from saline alkaline soil.</title>
        <authorList>
            <person name="Wang D."/>
            <person name="Zhang G."/>
        </authorList>
    </citation>
    <scope>NUCLEOTIDE SEQUENCE [LARGE SCALE GENOMIC DNA]</scope>
    <source>
        <strain evidence="4 5">WRN001</strain>
    </source>
</reference>
<dbReference type="PANTHER" id="PTHR43353:SF3">
    <property type="entry name" value="ALDEHYDE DEHYDROGENASE-RELATED"/>
    <property type="match status" value="1"/>
</dbReference>
<dbReference type="InterPro" id="IPR050740">
    <property type="entry name" value="Aldehyde_DH_Superfamily"/>
</dbReference>
<organism evidence="4 5">
    <name type="scientific">Halomonas salipaludis</name>
    <dbReference type="NCBI Taxonomy" id="2032625"/>
    <lineage>
        <taxon>Bacteria</taxon>
        <taxon>Pseudomonadati</taxon>
        <taxon>Pseudomonadota</taxon>
        <taxon>Gammaproteobacteria</taxon>
        <taxon>Oceanospirillales</taxon>
        <taxon>Halomonadaceae</taxon>
        <taxon>Halomonas</taxon>
    </lineage>
</organism>
<dbReference type="GO" id="GO:0016491">
    <property type="term" value="F:oxidoreductase activity"/>
    <property type="evidence" value="ECO:0007669"/>
    <property type="project" value="UniProtKB-KW"/>
</dbReference>
<dbReference type="InterPro" id="IPR015590">
    <property type="entry name" value="Aldehyde_DH_dom"/>
</dbReference>
<feature type="non-terminal residue" evidence="4">
    <location>
        <position position="106"/>
    </location>
</feature>
<keyword evidence="1" id="KW-0560">Oxidoreductase</keyword>
<accession>A0A2A2EN53</accession>
<gene>
    <name evidence="4" type="ORF">CK498_25485</name>
</gene>
<feature type="domain" description="Aldehyde dehydrogenase" evidence="3">
    <location>
        <begin position="16"/>
        <end position="102"/>
    </location>
</feature>
<name>A0A2A2EN53_9GAMM</name>
<dbReference type="AlphaFoldDB" id="A0A2A2EN53"/>
<evidence type="ECO:0000313" key="4">
    <source>
        <dbReference type="EMBL" id="PAU73884.1"/>
    </source>
</evidence>
<dbReference type="OrthoDB" id="9770537at2"/>
<dbReference type="RefSeq" id="WP_141247025.1">
    <property type="nucleotide sequence ID" value="NZ_NSKB01000026.1"/>
</dbReference>
<evidence type="ECO:0000256" key="1">
    <source>
        <dbReference type="ARBA" id="ARBA00023002"/>
    </source>
</evidence>
<evidence type="ECO:0000256" key="2">
    <source>
        <dbReference type="SAM" id="MobiDB-lite"/>
    </source>
</evidence>
<evidence type="ECO:0000313" key="5">
    <source>
        <dbReference type="Proteomes" id="UP000217771"/>
    </source>
</evidence>
<feature type="region of interest" description="Disordered" evidence="2">
    <location>
        <begin position="84"/>
        <end position="106"/>
    </location>
</feature>
<dbReference type="PANTHER" id="PTHR43353">
    <property type="entry name" value="SUCCINATE-SEMIALDEHYDE DEHYDROGENASE, MITOCHONDRIAL"/>
    <property type="match status" value="1"/>
</dbReference>
<dbReference type="EMBL" id="NSKB01000026">
    <property type="protein sequence ID" value="PAU73884.1"/>
    <property type="molecule type" value="Genomic_DNA"/>
</dbReference>
<comment type="caution">
    <text evidence="4">The sequence shown here is derived from an EMBL/GenBank/DDBJ whole genome shotgun (WGS) entry which is preliminary data.</text>
</comment>
<dbReference type="InterPro" id="IPR016162">
    <property type="entry name" value="Ald_DH_N"/>
</dbReference>